<comment type="caution">
    <text evidence="1">The sequence shown here is derived from an EMBL/GenBank/DDBJ whole genome shotgun (WGS) entry which is preliminary data.</text>
</comment>
<dbReference type="EMBL" id="JBJXBP010000006">
    <property type="protein sequence ID" value="KAL3825258.1"/>
    <property type="molecule type" value="Genomic_DNA"/>
</dbReference>
<dbReference type="Proteomes" id="UP001634393">
    <property type="component" value="Unassembled WGS sequence"/>
</dbReference>
<organism evidence="1 2">
    <name type="scientific">Penstemon smallii</name>
    <dbReference type="NCBI Taxonomy" id="265156"/>
    <lineage>
        <taxon>Eukaryota</taxon>
        <taxon>Viridiplantae</taxon>
        <taxon>Streptophyta</taxon>
        <taxon>Embryophyta</taxon>
        <taxon>Tracheophyta</taxon>
        <taxon>Spermatophyta</taxon>
        <taxon>Magnoliopsida</taxon>
        <taxon>eudicotyledons</taxon>
        <taxon>Gunneridae</taxon>
        <taxon>Pentapetalae</taxon>
        <taxon>asterids</taxon>
        <taxon>lamiids</taxon>
        <taxon>Lamiales</taxon>
        <taxon>Plantaginaceae</taxon>
        <taxon>Cheloneae</taxon>
        <taxon>Penstemon</taxon>
    </lineage>
</organism>
<gene>
    <name evidence="1" type="ORF">ACJIZ3_021287</name>
</gene>
<name>A0ABD3SLP9_9LAMI</name>
<evidence type="ECO:0000313" key="1">
    <source>
        <dbReference type="EMBL" id="KAL3825258.1"/>
    </source>
</evidence>
<proteinExistence type="predicted"/>
<reference evidence="1 2" key="1">
    <citation type="submission" date="2024-12" db="EMBL/GenBank/DDBJ databases">
        <title>The unique morphological basis and parallel evolutionary history of personate flowers in Penstemon.</title>
        <authorList>
            <person name="Depatie T.H."/>
            <person name="Wessinger C.A."/>
        </authorList>
    </citation>
    <scope>NUCLEOTIDE SEQUENCE [LARGE SCALE GENOMIC DNA]</scope>
    <source>
        <strain evidence="1">WTNN_2</strain>
        <tissue evidence="1">Leaf</tissue>
    </source>
</reference>
<dbReference type="AlphaFoldDB" id="A0ABD3SLP9"/>
<evidence type="ECO:0000313" key="2">
    <source>
        <dbReference type="Proteomes" id="UP001634393"/>
    </source>
</evidence>
<keyword evidence="2" id="KW-1185">Reference proteome</keyword>
<sequence>MMPEIVVLVLAKAFRKKWGYLQLLILEWELKGLDPQLLSEKEMDVLIKLDEKRASMKS</sequence>
<protein>
    <submittedName>
        <fullName evidence="1">Uncharacterized protein</fullName>
    </submittedName>
</protein>
<accession>A0ABD3SLP9</accession>